<accession>A0A916TMZ8</accession>
<protein>
    <submittedName>
        <fullName evidence="6">ArgK protein</fullName>
    </submittedName>
</protein>
<keyword evidence="1" id="KW-0547">Nucleotide-binding</keyword>
<comment type="caution">
    <text evidence="6">The sequence shown here is derived from an EMBL/GenBank/DDBJ whole genome shotgun (WGS) entry which is preliminary data.</text>
</comment>
<dbReference type="PANTHER" id="PTHR43087:SF1">
    <property type="entry name" value="LAO_AO TRANSPORT SYSTEM ATPASE"/>
    <property type="match status" value="1"/>
</dbReference>
<keyword evidence="2" id="KW-0378">Hydrolase</keyword>
<evidence type="ECO:0000313" key="7">
    <source>
        <dbReference type="Proteomes" id="UP000605148"/>
    </source>
</evidence>
<evidence type="ECO:0000256" key="3">
    <source>
        <dbReference type="ARBA" id="ARBA00023134"/>
    </source>
</evidence>
<evidence type="ECO:0000256" key="1">
    <source>
        <dbReference type="ARBA" id="ARBA00022741"/>
    </source>
</evidence>
<keyword evidence="3" id="KW-0342">GTP-binding</keyword>
<dbReference type="Gene3D" id="3.40.50.300">
    <property type="entry name" value="P-loop containing nucleotide triphosphate hydrolases"/>
    <property type="match status" value="1"/>
</dbReference>
<organism evidence="6 7">
    <name type="scientific">Roseibium aquae</name>
    <dbReference type="NCBI Taxonomy" id="1323746"/>
    <lineage>
        <taxon>Bacteria</taxon>
        <taxon>Pseudomonadati</taxon>
        <taxon>Pseudomonadota</taxon>
        <taxon>Alphaproteobacteria</taxon>
        <taxon>Hyphomicrobiales</taxon>
        <taxon>Stappiaceae</taxon>
        <taxon>Roseibium</taxon>
    </lineage>
</organism>
<dbReference type="InterPro" id="IPR052040">
    <property type="entry name" value="GTPase/Isobutyryl-CoA_mutase"/>
</dbReference>
<reference evidence="6" key="2">
    <citation type="submission" date="2020-09" db="EMBL/GenBank/DDBJ databases">
        <authorList>
            <person name="Sun Q."/>
            <person name="Zhou Y."/>
        </authorList>
    </citation>
    <scope>NUCLEOTIDE SEQUENCE</scope>
    <source>
        <strain evidence="6">CGMCC 1.12426</strain>
    </source>
</reference>
<reference evidence="6" key="1">
    <citation type="journal article" date="2014" name="Int. J. Syst. Evol. Microbiol.">
        <title>Complete genome sequence of Corynebacterium casei LMG S-19264T (=DSM 44701T), isolated from a smear-ripened cheese.</title>
        <authorList>
            <consortium name="US DOE Joint Genome Institute (JGI-PGF)"/>
            <person name="Walter F."/>
            <person name="Albersmeier A."/>
            <person name="Kalinowski J."/>
            <person name="Ruckert C."/>
        </authorList>
    </citation>
    <scope>NUCLEOTIDE SEQUENCE</scope>
    <source>
        <strain evidence="6">CGMCC 1.12426</strain>
    </source>
</reference>
<proteinExistence type="predicted"/>
<dbReference type="GO" id="GO:0016787">
    <property type="term" value="F:hydrolase activity"/>
    <property type="evidence" value="ECO:0007669"/>
    <property type="project" value="UniProtKB-KW"/>
</dbReference>
<gene>
    <name evidence="6" type="ORF">GCM10011316_34250</name>
</gene>
<dbReference type="EMBL" id="BMFA01000012">
    <property type="protein sequence ID" value="GGB59358.1"/>
    <property type="molecule type" value="Genomic_DNA"/>
</dbReference>
<evidence type="ECO:0000259" key="5">
    <source>
        <dbReference type="SMART" id="SM00382"/>
    </source>
</evidence>
<sequence length="319" mass="34390">MTLDLPDLDGLRRGGKRALSRMLTRLETEEGEPAIAAFLDKAALAPGGHVLGLTGPPGVGKSTLTNCLIQSFRANGEQVSVLAIDPSSRFTGGALLGDRTRLQTDPLDQKVFVRSMAARDRLGGLSDHAIAAIALLRAVSDRVIVESVGIGQSESDLAQAADTVVLCIQPGSGDSLQFMKAGVMELPDIVAVTKADMGRIARQAASDVEGALSLSRRRNADWKVPVCEVSARDRENLEPFLGQVEAHRRFLGAGNRLPVHRANQHRHWLLDMVRARYGLAGLAYLAEKERPATEPPGSLYPFQAYADLKRELDARLFGV</sequence>
<dbReference type="SUPFAM" id="SSF52540">
    <property type="entry name" value="P-loop containing nucleoside triphosphate hydrolases"/>
    <property type="match status" value="1"/>
</dbReference>
<keyword evidence="7" id="KW-1185">Reference proteome</keyword>
<evidence type="ECO:0000256" key="4">
    <source>
        <dbReference type="ARBA" id="ARBA00023186"/>
    </source>
</evidence>
<dbReference type="PANTHER" id="PTHR43087">
    <property type="entry name" value="LYSINE/ARGININE/ORNITHINE TRANSPORT SYSTEM KINASE"/>
    <property type="match status" value="1"/>
</dbReference>
<evidence type="ECO:0000313" key="6">
    <source>
        <dbReference type="EMBL" id="GGB59358.1"/>
    </source>
</evidence>
<evidence type="ECO:0000256" key="2">
    <source>
        <dbReference type="ARBA" id="ARBA00022801"/>
    </source>
</evidence>
<dbReference type="InterPro" id="IPR003593">
    <property type="entry name" value="AAA+_ATPase"/>
</dbReference>
<name>A0A916TMZ8_9HYPH</name>
<dbReference type="AlphaFoldDB" id="A0A916TMZ8"/>
<dbReference type="GO" id="GO:0005525">
    <property type="term" value="F:GTP binding"/>
    <property type="evidence" value="ECO:0007669"/>
    <property type="project" value="UniProtKB-KW"/>
</dbReference>
<dbReference type="InterPro" id="IPR027417">
    <property type="entry name" value="P-loop_NTPase"/>
</dbReference>
<feature type="domain" description="AAA+ ATPase" evidence="5">
    <location>
        <begin position="47"/>
        <end position="290"/>
    </location>
</feature>
<dbReference type="Proteomes" id="UP000605148">
    <property type="component" value="Unassembled WGS sequence"/>
</dbReference>
<dbReference type="Pfam" id="PF03308">
    <property type="entry name" value="MeaB"/>
    <property type="match status" value="1"/>
</dbReference>
<keyword evidence="4" id="KW-0143">Chaperone</keyword>
<dbReference type="SMART" id="SM00382">
    <property type="entry name" value="AAA"/>
    <property type="match status" value="1"/>
</dbReference>